<dbReference type="AlphaFoldDB" id="A0A1F6MCB5"/>
<accession>A0A1F6MCB5</accession>
<dbReference type="Proteomes" id="UP000176413">
    <property type="component" value="Unassembled WGS sequence"/>
</dbReference>
<dbReference type="InterPro" id="IPR002060">
    <property type="entry name" value="Squ/phyt_synthse"/>
</dbReference>
<dbReference type="EMBL" id="MFQA01000012">
    <property type="protein sequence ID" value="OGH69198.1"/>
    <property type="molecule type" value="Genomic_DNA"/>
</dbReference>
<proteinExistence type="predicted"/>
<dbReference type="SUPFAM" id="SSF48576">
    <property type="entry name" value="Terpenoid synthases"/>
    <property type="match status" value="1"/>
</dbReference>
<name>A0A1F6MCB5_9BACT</name>
<protein>
    <submittedName>
        <fullName evidence="1">Uncharacterized protein</fullName>
    </submittedName>
</protein>
<gene>
    <name evidence="1" type="ORF">A3D53_01885</name>
</gene>
<dbReference type="Pfam" id="PF00494">
    <property type="entry name" value="SQS_PSY"/>
    <property type="match status" value="1"/>
</dbReference>
<dbReference type="InterPro" id="IPR008949">
    <property type="entry name" value="Isoprenoid_synthase_dom_sf"/>
</dbReference>
<comment type="caution">
    <text evidence="1">The sequence shown here is derived from an EMBL/GenBank/DDBJ whole genome shotgun (WGS) entry which is preliminary data.</text>
</comment>
<organism evidence="1 2">
    <name type="scientific">Candidatus Magasanikbacteria bacterium RIFCSPHIGHO2_02_FULL_45_10</name>
    <dbReference type="NCBI Taxonomy" id="1798679"/>
    <lineage>
        <taxon>Bacteria</taxon>
        <taxon>Candidatus Magasanikiibacteriota</taxon>
    </lineage>
</organism>
<reference evidence="1 2" key="1">
    <citation type="journal article" date="2016" name="Nat. Commun.">
        <title>Thousands of microbial genomes shed light on interconnected biogeochemical processes in an aquifer system.</title>
        <authorList>
            <person name="Anantharaman K."/>
            <person name="Brown C.T."/>
            <person name="Hug L.A."/>
            <person name="Sharon I."/>
            <person name="Castelle C.J."/>
            <person name="Probst A.J."/>
            <person name="Thomas B.C."/>
            <person name="Singh A."/>
            <person name="Wilkins M.J."/>
            <person name="Karaoz U."/>
            <person name="Brodie E.L."/>
            <person name="Williams K.H."/>
            <person name="Hubbard S.S."/>
            <person name="Banfield J.F."/>
        </authorList>
    </citation>
    <scope>NUCLEOTIDE SEQUENCE [LARGE SCALE GENOMIC DNA]</scope>
</reference>
<sequence>MSNSIERGLLEDILETRKSEMDKYGRTKTYDQISMFLQEDRQISFSLVNHALAIIDDQVDTNGNEEQLSKVKAILEQGFQGQEVEITETWERNIYKLGQTLSRLHENGFVHAAGIFDEIINYWEIEKQNLDRKGKVLSSVELDDLSLKIGKSIGLQFLYLLCPDLDQESRESIAASYGIAIKLADNLSDLNEDFEQGYINISRENIEKYHLNITDINAGDLHEYKKAEVGRIKKSYEECDKIVDEILERHPSQKEGAILFKDIAHSWLKQASNEI</sequence>
<evidence type="ECO:0000313" key="1">
    <source>
        <dbReference type="EMBL" id="OGH69198.1"/>
    </source>
</evidence>
<evidence type="ECO:0000313" key="2">
    <source>
        <dbReference type="Proteomes" id="UP000176413"/>
    </source>
</evidence>
<dbReference type="Gene3D" id="1.10.600.10">
    <property type="entry name" value="Farnesyl Diphosphate Synthase"/>
    <property type="match status" value="1"/>
</dbReference>